<organism evidence="3 4">
    <name type="scientific">Aspergillus mulundensis</name>
    <dbReference type="NCBI Taxonomy" id="1810919"/>
    <lineage>
        <taxon>Eukaryota</taxon>
        <taxon>Fungi</taxon>
        <taxon>Dikarya</taxon>
        <taxon>Ascomycota</taxon>
        <taxon>Pezizomycotina</taxon>
        <taxon>Eurotiomycetes</taxon>
        <taxon>Eurotiomycetidae</taxon>
        <taxon>Eurotiales</taxon>
        <taxon>Aspergillaceae</taxon>
        <taxon>Aspergillus</taxon>
        <taxon>Aspergillus subgen. Nidulantes</taxon>
    </lineage>
</organism>
<dbReference type="Proteomes" id="UP000256690">
    <property type="component" value="Unassembled WGS sequence"/>
</dbReference>
<feature type="region of interest" description="Disordered" evidence="1">
    <location>
        <begin position="129"/>
        <end position="153"/>
    </location>
</feature>
<dbReference type="GeneID" id="38120104"/>
<evidence type="ECO:0000256" key="1">
    <source>
        <dbReference type="SAM" id="MobiDB-lite"/>
    </source>
</evidence>
<evidence type="ECO:0000259" key="2">
    <source>
        <dbReference type="Pfam" id="PF12937"/>
    </source>
</evidence>
<protein>
    <recommendedName>
        <fullName evidence="2">F-box domain-containing protein</fullName>
    </recommendedName>
</protein>
<dbReference type="SUPFAM" id="SSF81383">
    <property type="entry name" value="F-box domain"/>
    <property type="match status" value="1"/>
</dbReference>
<gene>
    <name evidence="3" type="ORF">DSM5745_09734</name>
</gene>
<sequence>MSMDTDCMDIDSINIPPPEIPGSGLNPPKLLSATKCPINRLSRETLYYIFRYLCDDVDSLCEAARVCHRWHSQAEPLIYHTITTAVYDQLPLPRRSFVISTLRDFLEDRKRAEDRASVRRMVVYYEAAQQRTPVSQTPSRGKNSARKPLSPVQNKNDAEFRDTVAHVFHMLQQWNPPIKIQLDFVISYTLARSDPLPLGLDGLNELDEPKLITFPTIKCCQCLTFDYKDEEDVFQPIWEATPFHIAQYCEGLTTLRVNTDAFRRQGHQASLPSRRDVFAKSLDGLPATLENLTVRAVGVSIPHVLDLFGPDEDPFSYRMLNLSMQLYTLELYNVTLALDFWCPLDDNHRVKRAPPIWPNLRRIISVDNCLVEGSGGLSNSAGYRPVFFSHLNKLLTSLGYAVKHMPQLDFMKYAISSVPKPIAQFVVVRKNDGTAKATLSCSCPIEHHWVAQESMVAAWGASLALAFQSSHVLGFPTRDVQVAYDPWPPRP</sequence>
<evidence type="ECO:0000313" key="3">
    <source>
        <dbReference type="EMBL" id="RDW64323.1"/>
    </source>
</evidence>
<dbReference type="STRING" id="1810919.A0A3D8QR81"/>
<dbReference type="RefSeq" id="XP_026599482.1">
    <property type="nucleotide sequence ID" value="XM_026751750.1"/>
</dbReference>
<name>A0A3D8QR81_9EURO</name>
<dbReference type="AlphaFoldDB" id="A0A3D8QR81"/>
<dbReference type="InterPro" id="IPR036047">
    <property type="entry name" value="F-box-like_dom_sf"/>
</dbReference>
<dbReference type="InterPro" id="IPR001810">
    <property type="entry name" value="F-box_dom"/>
</dbReference>
<accession>A0A3D8QR81</accession>
<dbReference type="EMBL" id="PVWQ01000014">
    <property type="protein sequence ID" value="RDW64323.1"/>
    <property type="molecule type" value="Genomic_DNA"/>
</dbReference>
<dbReference type="Pfam" id="PF12937">
    <property type="entry name" value="F-box-like"/>
    <property type="match status" value="1"/>
</dbReference>
<feature type="domain" description="F-box" evidence="2">
    <location>
        <begin position="44"/>
        <end position="83"/>
    </location>
</feature>
<evidence type="ECO:0000313" key="4">
    <source>
        <dbReference type="Proteomes" id="UP000256690"/>
    </source>
</evidence>
<dbReference type="OrthoDB" id="4802432at2759"/>
<keyword evidence="4" id="KW-1185">Reference proteome</keyword>
<reference evidence="3 4" key="1">
    <citation type="journal article" date="2018" name="IMA Fungus">
        <title>IMA Genome-F 9: Draft genome sequence of Annulohypoxylon stygium, Aspergillus mulundensis, Berkeleyomyces basicola (syn. Thielaviopsis basicola), Ceratocystis smalleyi, two Cercospora beticola strains, Coleophoma cylindrospora, Fusarium fracticaudum, Phialophora cf. hyalina, and Morchella septimelata.</title>
        <authorList>
            <person name="Wingfield B.D."/>
            <person name="Bills G.F."/>
            <person name="Dong Y."/>
            <person name="Huang W."/>
            <person name="Nel W.J."/>
            <person name="Swalarsk-Parry B.S."/>
            <person name="Vaghefi N."/>
            <person name="Wilken P.M."/>
            <person name="An Z."/>
            <person name="de Beer Z.W."/>
            <person name="De Vos L."/>
            <person name="Chen L."/>
            <person name="Duong T.A."/>
            <person name="Gao Y."/>
            <person name="Hammerbacher A."/>
            <person name="Kikkert J.R."/>
            <person name="Li Y."/>
            <person name="Li H."/>
            <person name="Li K."/>
            <person name="Li Q."/>
            <person name="Liu X."/>
            <person name="Ma X."/>
            <person name="Naidoo K."/>
            <person name="Pethybridge S.J."/>
            <person name="Sun J."/>
            <person name="Steenkamp E.T."/>
            <person name="van der Nest M.A."/>
            <person name="van Wyk S."/>
            <person name="Wingfield M.J."/>
            <person name="Xiong C."/>
            <person name="Yue Q."/>
            <person name="Zhang X."/>
        </authorList>
    </citation>
    <scope>NUCLEOTIDE SEQUENCE [LARGE SCALE GENOMIC DNA]</scope>
    <source>
        <strain evidence="3 4">DSM 5745</strain>
    </source>
</reference>
<comment type="caution">
    <text evidence="3">The sequence shown here is derived from an EMBL/GenBank/DDBJ whole genome shotgun (WGS) entry which is preliminary data.</text>
</comment>
<dbReference type="Gene3D" id="1.20.1280.50">
    <property type="match status" value="1"/>
</dbReference>
<proteinExistence type="predicted"/>
<dbReference type="CDD" id="cd09917">
    <property type="entry name" value="F-box_SF"/>
    <property type="match status" value="1"/>
</dbReference>
<feature type="compositionally biased region" description="Polar residues" evidence="1">
    <location>
        <begin position="129"/>
        <end position="142"/>
    </location>
</feature>